<accession>A0A194PIH3</accession>
<dbReference type="EMBL" id="KQ459604">
    <property type="protein sequence ID" value="KPI92524.1"/>
    <property type="molecule type" value="Genomic_DNA"/>
</dbReference>
<proteinExistence type="predicted"/>
<evidence type="ECO:0000313" key="3">
    <source>
        <dbReference type="Proteomes" id="UP000053268"/>
    </source>
</evidence>
<dbReference type="PANTHER" id="PTHR22590">
    <property type="entry name" value="MYOSIN MOTOR DOMAIN-CONTAINING PROTEIN"/>
    <property type="match status" value="1"/>
</dbReference>
<keyword evidence="3" id="KW-1185">Reference proteome</keyword>
<dbReference type="SUPFAM" id="SSF52540">
    <property type="entry name" value="P-loop containing nucleoside triphosphate hydrolases"/>
    <property type="match status" value="1"/>
</dbReference>
<dbReference type="PROSITE" id="PS50096">
    <property type="entry name" value="IQ"/>
    <property type="match status" value="3"/>
</dbReference>
<dbReference type="OrthoDB" id="9988752at2759"/>
<dbReference type="STRING" id="66420.A0A194PIH3"/>
<dbReference type="PANTHER" id="PTHR22590:SF5">
    <property type="entry name" value="MYOSIN MOTOR DOMAIN-CONTAINING PROTEIN"/>
    <property type="match status" value="1"/>
</dbReference>
<reference evidence="2 3" key="1">
    <citation type="journal article" date="2015" name="Nat. Commun.">
        <title>Outbred genome sequencing and CRISPR/Cas9 gene editing in butterflies.</title>
        <authorList>
            <person name="Li X."/>
            <person name="Fan D."/>
            <person name="Zhang W."/>
            <person name="Liu G."/>
            <person name="Zhang L."/>
            <person name="Zhao L."/>
            <person name="Fang X."/>
            <person name="Chen L."/>
            <person name="Dong Y."/>
            <person name="Chen Y."/>
            <person name="Ding Y."/>
            <person name="Zhao R."/>
            <person name="Feng M."/>
            <person name="Zhu Y."/>
            <person name="Feng Y."/>
            <person name="Jiang X."/>
            <person name="Zhu D."/>
            <person name="Xiang H."/>
            <person name="Feng X."/>
            <person name="Li S."/>
            <person name="Wang J."/>
            <person name="Zhang G."/>
            <person name="Kronforst M.R."/>
            <person name="Wang W."/>
        </authorList>
    </citation>
    <scope>NUCLEOTIDE SEQUENCE [LARGE SCALE GENOMIC DNA]</scope>
    <source>
        <strain evidence="2">Ya'a_city_454_Px</strain>
        <tissue evidence="2">Whole body</tissue>
    </source>
</reference>
<evidence type="ECO:0000313" key="2">
    <source>
        <dbReference type="EMBL" id="KPI92524.1"/>
    </source>
</evidence>
<evidence type="ECO:0000313" key="4">
    <source>
        <dbReference type="RefSeq" id="XP_013172881.1"/>
    </source>
</evidence>
<dbReference type="RefSeq" id="XP_013172881.1">
    <property type="nucleotide sequence ID" value="XM_013317427.1"/>
</dbReference>
<dbReference type="AlphaFoldDB" id="A0A194PIH3"/>
<protein>
    <submittedName>
        <fullName evidence="2">Spermatogenesis-associated protein 17</fullName>
    </submittedName>
    <submittedName>
        <fullName evidence="4">Uncharacterized protein LOC106121680</fullName>
    </submittedName>
</protein>
<dbReference type="Proteomes" id="UP000053268">
    <property type="component" value="Unassembled WGS sequence"/>
</dbReference>
<dbReference type="Pfam" id="PF00612">
    <property type="entry name" value="IQ"/>
    <property type="match status" value="3"/>
</dbReference>
<evidence type="ECO:0000256" key="1">
    <source>
        <dbReference type="ARBA" id="ARBA00022737"/>
    </source>
</evidence>
<gene>
    <name evidence="4" type="primary">LOC106121680</name>
    <name evidence="2" type="ORF">RR46_13745</name>
</gene>
<dbReference type="Gene3D" id="1.20.5.190">
    <property type="match status" value="2"/>
</dbReference>
<dbReference type="KEGG" id="pxu:106121680"/>
<dbReference type="InterPro" id="IPR000048">
    <property type="entry name" value="IQ_motif_EF-hand-BS"/>
</dbReference>
<organism evidence="2 3">
    <name type="scientific">Papilio xuthus</name>
    <name type="common">Asian swallowtail butterfly</name>
    <dbReference type="NCBI Taxonomy" id="66420"/>
    <lineage>
        <taxon>Eukaryota</taxon>
        <taxon>Metazoa</taxon>
        <taxon>Ecdysozoa</taxon>
        <taxon>Arthropoda</taxon>
        <taxon>Hexapoda</taxon>
        <taxon>Insecta</taxon>
        <taxon>Pterygota</taxon>
        <taxon>Neoptera</taxon>
        <taxon>Endopterygota</taxon>
        <taxon>Lepidoptera</taxon>
        <taxon>Glossata</taxon>
        <taxon>Ditrysia</taxon>
        <taxon>Papilionoidea</taxon>
        <taxon>Papilionidae</taxon>
        <taxon>Papilioninae</taxon>
        <taxon>Papilio</taxon>
    </lineage>
</organism>
<name>A0A194PIH3_PAPXU</name>
<dbReference type="GeneID" id="106121680"/>
<sequence length="342" mass="41363">MATVHEFLPIEFDYYGELSIRSRLAEARRYSRFHAVVLLQRIVRGHLIRKHFAWLSKNALTIQCAFRMHLARKAYRRALIQAVRNKHNKRYNQAATKIQALWRGHYSRNKKFCYYSYRRWLREVTERGKRRAAEAVEFGIRTKVDDLKALEEEARKWLAFVVFKLHHLLRTYVRAGIYSKTGTSELSEFENLLNSIRYTEYMKRLKKKYDEFVRKYRPRFSNKRLFPIIGNGEDYWYLSLPEMYELTAQPPEVEDTRHINEYHGPIHKKPFLWRKVTRSKLSEGRGPFIATRIPSKESLKIEPRDPRFDLYVQHYKPQPNIFDYVDYHINIVLMKKHKIQKM</sequence>
<dbReference type="InterPro" id="IPR052318">
    <property type="entry name" value="CellDiv_DevSignal_Domain"/>
</dbReference>
<keyword evidence="1" id="KW-0677">Repeat</keyword>
<dbReference type="SMART" id="SM00015">
    <property type="entry name" value="IQ"/>
    <property type="match status" value="3"/>
</dbReference>
<reference evidence="4" key="2">
    <citation type="submission" date="2025-04" db="UniProtKB">
        <authorList>
            <consortium name="RefSeq"/>
        </authorList>
    </citation>
    <scope>IDENTIFICATION</scope>
</reference>
<dbReference type="InterPro" id="IPR027417">
    <property type="entry name" value="P-loop_NTPase"/>
</dbReference>
<dbReference type="Proteomes" id="UP000694872">
    <property type="component" value="Unplaced"/>
</dbReference>